<comment type="similarity">
    <text evidence="1">Belongs to the UPF0065 (bug) family.</text>
</comment>
<reference evidence="3 4" key="1">
    <citation type="submission" date="2020-05" db="EMBL/GenBank/DDBJ databases">
        <title>Ramlibacter rhizophilus sp. nov., isolated from rhizosphere soil of national flower Mugunghwa from South Korea.</title>
        <authorList>
            <person name="Zheng-Fei Y."/>
            <person name="Huan T."/>
        </authorList>
    </citation>
    <scope>NUCLEOTIDE SEQUENCE [LARGE SCALE GENOMIC DNA]</scope>
    <source>
        <strain evidence="3 4">H242</strain>
    </source>
</reference>
<feature type="region of interest" description="Disordered" evidence="2">
    <location>
        <begin position="1"/>
        <end position="23"/>
    </location>
</feature>
<proteinExistence type="inferred from homology"/>
<dbReference type="InterPro" id="IPR005064">
    <property type="entry name" value="BUG"/>
</dbReference>
<reference evidence="3 4" key="2">
    <citation type="submission" date="2020-05" db="EMBL/GenBank/DDBJ databases">
        <authorList>
            <person name="Khan S.A."/>
            <person name="Jeon C.O."/>
            <person name="Chun B.H."/>
        </authorList>
    </citation>
    <scope>NUCLEOTIDE SEQUENCE [LARGE SCALE GENOMIC DNA]</scope>
    <source>
        <strain evidence="3 4">H242</strain>
    </source>
</reference>
<dbReference type="Proteomes" id="UP000500826">
    <property type="component" value="Chromosome"/>
</dbReference>
<dbReference type="CDD" id="cd13578">
    <property type="entry name" value="PBP2_Bug27"/>
    <property type="match status" value="1"/>
</dbReference>
<protein>
    <submittedName>
        <fullName evidence="3">Tripartite tricarboxylate transporter substrate binding protein</fullName>
    </submittedName>
</protein>
<dbReference type="SUPFAM" id="SSF53850">
    <property type="entry name" value="Periplasmic binding protein-like II"/>
    <property type="match status" value="1"/>
</dbReference>
<sequence length="314" mass="32278">MLPSLPPLRSARRPCTPTPAFQAGLPVVPYPPGGSADIPPRTIGQKLGERLGQTVVVENKAGAGTAIGAKAVASAAPDGYTLLLGTVSSQAINPAMTKVGYDALKDFVAVSPVAAIPFVLVAHPSLPAANVGDVLAMARANPGKVGYASAGPGTSNHLAGELMASSAKVQLMHVPYKGSAPALNDVLGGHVPLMFDLLATALPNVQSGKLKALAVTSRQRTPLLPNVPTARESGLQDYEVTAWFGVFAPAGTPAPVVARLNADLTAVLQAPDMQKRLRELGAEPESGPAEAYGRYVRDEADKWGAVVRKAGLTP</sequence>
<evidence type="ECO:0000256" key="2">
    <source>
        <dbReference type="SAM" id="MobiDB-lite"/>
    </source>
</evidence>
<dbReference type="Gene3D" id="3.40.190.150">
    <property type="entry name" value="Bordetella uptake gene, domain 1"/>
    <property type="match status" value="1"/>
</dbReference>
<dbReference type="PIRSF" id="PIRSF017082">
    <property type="entry name" value="YflP"/>
    <property type="match status" value="1"/>
</dbReference>
<accession>A0ABX6P2R7</accession>
<evidence type="ECO:0000256" key="1">
    <source>
        <dbReference type="ARBA" id="ARBA00006987"/>
    </source>
</evidence>
<dbReference type="PANTHER" id="PTHR42928">
    <property type="entry name" value="TRICARBOXYLATE-BINDING PROTEIN"/>
    <property type="match status" value="1"/>
</dbReference>
<evidence type="ECO:0000313" key="3">
    <source>
        <dbReference type="EMBL" id="QJW83897.1"/>
    </source>
</evidence>
<organism evidence="3 4">
    <name type="scientific">Ramlibacter terrae</name>
    <dbReference type="NCBI Taxonomy" id="2732511"/>
    <lineage>
        <taxon>Bacteria</taxon>
        <taxon>Pseudomonadati</taxon>
        <taxon>Pseudomonadota</taxon>
        <taxon>Betaproteobacteria</taxon>
        <taxon>Burkholderiales</taxon>
        <taxon>Comamonadaceae</taxon>
        <taxon>Ramlibacter</taxon>
    </lineage>
</organism>
<evidence type="ECO:0000313" key="4">
    <source>
        <dbReference type="Proteomes" id="UP000500826"/>
    </source>
</evidence>
<gene>
    <name evidence="3" type="ORF">HK414_07575</name>
</gene>
<keyword evidence="4" id="KW-1185">Reference proteome</keyword>
<name>A0ABX6P2R7_9BURK</name>
<dbReference type="InterPro" id="IPR042100">
    <property type="entry name" value="Bug_dom1"/>
</dbReference>
<dbReference type="EMBL" id="CP053418">
    <property type="protein sequence ID" value="QJW83897.1"/>
    <property type="molecule type" value="Genomic_DNA"/>
</dbReference>
<dbReference type="PANTHER" id="PTHR42928:SF5">
    <property type="entry name" value="BLR1237 PROTEIN"/>
    <property type="match status" value="1"/>
</dbReference>
<dbReference type="Gene3D" id="3.40.190.10">
    <property type="entry name" value="Periplasmic binding protein-like II"/>
    <property type="match status" value="1"/>
</dbReference>
<dbReference type="Pfam" id="PF03401">
    <property type="entry name" value="TctC"/>
    <property type="match status" value="1"/>
</dbReference>